<gene>
    <name evidence="3" type="ORF">E4635_10400</name>
</gene>
<feature type="chain" id="PRO_5021314461" evidence="1">
    <location>
        <begin position="20"/>
        <end position="133"/>
    </location>
</feature>
<dbReference type="Proteomes" id="UP000297407">
    <property type="component" value="Unassembled WGS sequence"/>
</dbReference>
<dbReference type="EMBL" id="SRLH01000005">
    <property type="protein sequence ID" value="TGD57592.1"/>
    <property type="molecule type" value="Genomic_DNA"/>
</dbReference>
<comment type="caution">
    <text evidence="3">The sequence shown here is derived from an EMBL/GenBank/DDBJ whole genome shotgun (WGS) entry which is preliminary data.</text>
</comment>
<dbReference type="AlphaFoldDB" id="A0A4Z0L5C3"/>
<keyword evidence="4" id="KW-1185">Reference proteome</keyword>
<dbReference type="Gene3D" id="1.20.1270.180">
    <property type="match status" value="1"/>
</dbReference>
<evidence type="ECO:0000259" key="2">
    <source>
        <dbReference type="Pfam" id="PF07007"/>
    </source>
</evidence>
<reference evidence="3 4" key="1">
    <citation type="submission" date="2019-04" db="EMBL/GenBank/DDBJ databases">
        <title>Flavobacterium sp. strain DS2-A Genome sequencing and assembly.</title>
        <authorList>
            <person name="Kim I."/>
        </authorList>
    </citation>
    <scope>NUCLEOTIDE SEQUENCE [LARGE SCALE GENOMIC DNA]</scope>
    <source>
        <strain evidence="3 4">DS2-A</strain>
    </source>
</reference>
<evidence type="ECO:0000313" key="4">
    <source>
        <dbReference type="Proteomes" id="UP000297407"/>
    </source>
</evidence>
<feature type="signal peptide" evidence="1">
    <location>
        <begin position="1"/>
        <end position="19"/>
    </location>
</feature>
<accession>A0A4Z0L5C3</accession>
<protein>
    <submittedName>
        <fullName evidence="3">DUF1311 domain-containing protein</fullName>
    </submittedName>
</protein>
<dbReference type="Pfam" id="PF07007">
    <property type="entry name" value="LprI"/>
    <property type="match status" value="1"/>
</dbReference>
<organism evidence="3 4">
    <name type="scientific">Flavobacterium humi</name>
    <dbReference type="NCBI Taxonomy" id="2562683"/>
    <lineage>
        <taxon>Bacteria</taxon>
        <taxon>Pseudomonadati</taxon>
        <taxon>Bacteroidota</taxon>
        <taxon>Flavobacteriia</taxon>
        <taxon>Flavobacteriales</taxon>
        <taxon>Flavobacteriaceae</taxon>
        <taxon>Flavobacterium</taxon>
    </lineage>
</organism>
<dbReference type="RefSeq" id="WP_135526630.1">
    <property type="nucleotide sequence ID" value="NZ_SRLH01000005.1"/>
</dbReference>
<sequence length="133" mass="15615">MMRKVVLGFLLLLSLSGFSQTLKTVKELEKTNEKCLDNEANGLQCSTEYYKQMDLLLNKVYNKLRSGLSGDEKSKLKKEQQLWLKKRDQYSETLYSETKEELGTTEGEDFKMILRHNEAEFVKKRVIELIKRL</sequence>
<evidence type="ECO:0000256" key="1">
    <source>
        <dbReference type="SAM" id="SignalP"/>
    </source>
</evidence>
<keyword evidence="1" id="KW-0732">Signal</keyword>
<dbReference type="OrthoDB" id="670767at2"/>
<proteinExistence type="predicted"/>
<dbReference type="InterPro" id="IPR009739">
    <property type="entry name" value="LprI-like_N"/>
</dbReference>
<feature type="domain" description="Lysozyme inhibitor LprI-like N-terminal" evidence="2">
    <location>
        <begin position="40"/>
        <end position="128"/>
    </location>
</feature>
<evidence type="ECO:0000313" key="3">
    <source>
        <dbReference type="EMBL" id="TGD57592.1"/>
    </source>
</evidence>
<name>A0A4Z0L5C3_9FLAO</name>